<sequence length="356" mass="40614">MTIAEFISPQDARWERHLMLTRHDFYHIPEYVSLTAKHEKVTPVAFYAEIGQAAFLVPLLIRKIPASLGVPDDWYDATTPYGYPAPLLIGPDNPDCLEKFLESFRQVGAKYGIITAFFRLHPLLSLPLETLAKYGTLVQHGQTVYIDLSLSIEEIEAQIRKDHKKDIRKLMREGFQAKINDWSFYEEFVAIYRKTMQRLSASEFYMFSESYFADLRASLGDRLNLCTILSPSGEVASGILFTAINGIVQTYLSGTSDKYFCQAPSKLEIDAITRWAKENGNSILHLGGGLGARSDSLFYFKSGFSNFRANFHTYRTILSEEKYAKLMHICENNYGPVGDCHDFFPAYRNPYFSKTD</sequence>
<proteinExistence type="predicted"/>
<keyword evidence="3" id="KW-1185">Reference proteome</keyword>
<dbReference type="PANTHER" id="PTHR36174:SF1">
    <property type="entry name" value="LIPID II:GLYCINE GLYCYLTRANSFERASE"/>
    <property type="match status" value="1"/>
</dbReference>
<evidence type="ECO:0000313" key="2">
    <source>
        <dbReference type="EMBL" id="GET41768.1"/>
    </source>
</evidence>
<organism evidence="2 3">
    <name type="scientific">Microseira wollei NIES-4236</name>
    <dbReference type="NCBI Taxonomy" id="2530354"/>
    <lineage>
        <taxon>Bacteria</taxon>
        <taxon>Bacillati</taxon>
        <taxon>Cyanobacteriota</taxon>
        <taxon>Cyanophyceae</taxon>
        <taxon>Oscillatoriophycideae</taxon>
        <taxon>Aerosakkonematales</taxon>
        <taxon>Aerosakkonemataceae</taxon>
        <taxon>Microseira</taxon>
    </lineage>
</organism>
<name>A0AAV3XGN3_9CYAN</name>
<dbReference type="PANTHER" id="PTHR36174">
    <property type="entry name" value="LIPID II:GLYCINE GLYCYLTRANSFERASE"/>
    <property type="match status" value="1"/>
</dbReference>
<dbReference type="InterPro" id="IPR050644">
    <property type="entry name" value="PG_Glycine_Bridge_Synth"/>
</dbReference>
<gene>
    <name evidence="2" type="ORF">MiSe_65820</name>
</gene>
<dbReference type="InterPro" id="IPR016181">
    <property type="entry name" value="Acyl_CoA_acyltransferase"/>
</dbReference>
<evidence type="ECO:0000259" key="1">
    <source>
        <dbReference type="Pfam" id="PF13480"/>
    </source>
</evidence>
<comment type="caution">
    <text evidence="2">The sequence shown here is derived from an EMBL/GenBank/DDBJ whole genome shotgun (WGS) entry which is preliminary data.</text>
</comment>
<evidence type="ECO:0000313" key="3">
    <source>
        <dbReference type="Proteomes" id="UP001050975"/>
    </source>
</evidence>
<dbReference type="EMBL" id="BLAY01000133">
    <property type="protein sequence ID" value="GET41768.1"/>
    <property type="molecule type" value="Genomic_DNA"/>
</dbReference>
<feature type="domain" description="BioF2-like acetyltransferase" evidence="1">
    <location>
        <begin position="160"/>
        <end position="289"/>
    </location>
</feature>
<dbReference type="Proteomes" id="UP001050975">
    <property type="component" value="Unassembled WGS sequence"/>
</dbReference>
<dbReference type="RefSeq" id="WP_226588361.1">
    <property type="nucleotide sequence ID" value="NZ_BLAY01000133.1"/>
</dbReference>
<protein>
    <recommendedName>
        <fullName evidence="1">BioF2-like acetyltransferase domain-containing protein</fullName>
    </recommendedName>
</protein>
<reference evidence="2" key="1">
    <citation type="submission" date="2019-10" db="EMBL/GenBank/DDBJ databases">
        <title>Draft genome sequece of Microseira wollei NIES-4236.</title>
        <authorList>
            <person name="Yamaguchi H."/>
            <person name="Suzuki S."/>
            <person name="Kawachi M."/>
        </authorList>
    </citation>
    <scope>NUCLEOTIDE SEQUENCE</scope>
    <source>
        <strain evidence="2">NIES-4236</strain>
    </source>
</reference>
<accession>A0AAV3XGN3</accession>
<dbReference type="InterPro" id="IPR038740">
    <property type="entry name" value="BioF2-like_GNAT_dom"/>
</dbReference>
<dbReference type="AlphaFoldDB" id="A0AAV3XGN3"/>
<dbReference type="SUPFAM" id="SSF55729">
    <property type="entry name" value="Acyl-CoA N-acyltransferases (Nat)"/>
    <property type="match status" value="1"/>
</dbReference>
<dbReference type="Pfam" id="PF13480">
    <property type="entry name" value="Acetyltransf_6"/>
    <property type="match status" value="1"/>
</dbReference>
<dbReference type="Gene3D" id="3.40.630.30">
    <property type="match status" value="1"/>
</dbReference>